<dbReference type="InterPro" id="IPR057357">
    <property type="entry name" value="Znf-C2H2_ZFAND2A/B"/>
</dbReference>
<dbReference type="InterPro" id="IPR035896">
    <property type="entry name" value="AN1-like_Znf"/>
</dbReference>
<name>A0A0C3LHI7_9AGAM</name>
<evidence type="ECO:0000256" key="6">
    <source>
        <dbReference type="SAM" id="MobiDB-lite"/>
    </source>
</evidence>
<reference evidence="9" key="2">
    <citation type="submission" date="2015-01" db="EMBL/GenBank/DDBJ databases">
        <title>Evolutionary Origins and Diversification of the Mycorrhizal Mutualists.</title>
        <authorList>
            <consortium name="DOE Joint Genome Institute"/>
            <consortium name="Mycorrhizal Genomics Consortium"/>
            <person name="Kohler A."/>
            <person name="Kuo A."/>
            <person name="Nagy L.G."/>
            <person name="Floudas D."/>
            <person name="Copeland A."/>
            <person name="Barry K.W."/>
            <person name="Cichocki N."/>
            <person name="Veneault-Fourrey C."/>
            <person name="LaButti K."/>
            <person name="Lindquist E.A."/>
            <person name="Lipzen A."/>
            <person name="Lundell T."/>
            <person name="Morin E."/>
            <person name="Murat C."/>
            <person name="Riley R."/>
            <person name="Ohm R."/>
            <person name="Sun H."/>
            <person name="Tunlid A."/>
            <person name="Henrissat B."/>
            <person name="Grigoriev I.V."/>
            <person name="Hibbett D.S."/>
            <person name="Martin F."/>
        </authorList>
    </citation>
    <scope>NUCLEOTIDE SEQUENCE [LARGE SCALE GENOMIC DNA]</scope>
    <source>
        <strain evidence="9">MUT 4182</strain>
    </source>
</reference>
<gene>
    <name evidence="8" type="ORF">M407DRAFT_241041</name>
</gene>
<feature type="region of interest" description="Disordered" evidence="6">
    <location>
        <begin position="153"/>
        <end position="174"/>
    </location>
</feature>
<keyword evidence="3 5" id="KW-0863">Zinc-finger</keyword>
<keyword evidence="9" id="KW-1185">Reference proteome</keyword>
<dbReference type="InterPro" id="IPR000058">
    <property type="entry name" value="Znf_AN1"/>
</dbReference>
<evidence type="ECO:0000259" key="7">
    <source>
        <dbReference type="PROSITE" id="PS51039"/>
    </source>
</evidence>
<dbReference type="EMBL" id="KN822948">
    <property type="protein sequence ID" value="KIO33423.1"/>
    <property type="molecule type" value="Genomic_DNA"/>
</dbReference>
<evidence type="ECO:0000256" key="4">
    <source>
        <dbReference type="ARBA" id="ARBA00022833"/>
    </source>
</evidence>
<dbReference type="GO" id="GO:0008270">
    <property type="term" value="F:zinc ion binding"/>
    <property type="evidence" value="ECO:0007669"/>
    <property type="project" value="UniProtKB-KW"/>
</dbReference>
<feature type="compositionally biased region" description="Basic and acidic residues" evidence="6">
    <location>
        <begin position="282"/>
        <end position="295"/>
    </location>
</feature>
<dbReference type="SMART" id="SM00154">
    <property type="entry name" value="ZnF_AN1"/>
    <property type="match status" value="2"/>
</dbReference>
<feature type="compositionally biased region" description="Low complexity" evidence="6">
    <location>
        <begin position="205"/>
        <end position="241"/>
    </location>
</feature>
<evidence type="ECO:0000256" key="5">
    <source>
        <dbReference type="PROSITE-ProRule" id="PRU00449"/>
    </source>
</evidence>
<proteinExistence type="predicted"/>
<evidence type="ECO:0000313" key="8">
    <source>
        <dbReference type="EMBL" id="KIO33423.1"/>
    </source>
</evidence>
<dbReference type="HOGENOM" id="CLU_061621_0_1_1"/>
<feature type="compositionally biased region" description="Basic and acidic residues" evidence="6">
    <location>
        <begin position="244"/>
        <end position="257"/>
    </location>
</feature>
<dbReference type="Pfam" id="PF01428">
    <property type="entry name" value="zf-AN1"/>
    <property type="match status" value="2"/>
</dbReference>
<dbReference type="AlphaFoldDB" id="A0A0C3LHI7"/>
<keyword evidence="1" id="KW-0479">Metal-binding</keyword>
<evidence type="ECO:0000256" key="2">
    <source>
        <dbReference type="ARBA" id="ARBA00022737"/>
    </source>
</evidence>
<accession>A0A0C3LHI7</accession>
<protein>
    <recommendedName>
        <fullName evidence="7">AN1-type domain-containing protein</fullName>
    </recommendedName>
</protein>
<dbReference type="SUPFAM" id="SSF118310">
    <property type="entry name" value="AN1-like Zinc finger"/>
    <property type="match status" value="2"/>
</dbReference>
<dbReference type="STRING" id="1051891.A0A0C3LHI7"/>
<evidence type="ECO:0000256" key="3">
    <source>
        <dbReference type="ARBA" id="ARBA00022771"/>
    </source>
</evidence>
<evidence type="ECO:0000313" key="9">
    <source>
        <dbReference type="Proteomes" id="UP000054248"/>
    </source>
</evidence>
<feature type="region of interest" description="Disordered" evidence="6">
    <location>
        <begin position="205"/>
        <end position="295"/>
    </location>
</feature>
<evidence type="ECO:0000256" key="1">
    <source>
        <dbReference type="ARBA" id="ARBA00022723"/>
    </source>
</evidence>
<dbReference type="Proteomes" id="UP000054248">
    <property type="component" value="Unassembled WGS sequence"/>
</dbReference>
<dbReference type="Gene3D" id="4.10.1110.10">
    <property type="entry name" value="AN1-like Zinc finger"/>
    <property type="match status" value="2"/>
</dbReference>
<reference evidence="8 9" key="1">
    <citation type="submission" date="2014-04" db="EMBL/GenBank/DDBJ databases">
        <authorList>
            <consortium name="DOE Joint Genome Institute"/>
            <person name="Kuo A."/>
            <person name="Girlanda M."/>
            <person name="Perotto S."/>
            <person name="Kohler A."/>
            <person name="Nagy L.G."/>
            <person name="Floudas D."/>
            <person name="Copeland A."/>
            <person name="Barry K.W."/>
            <person name="Cichocki N."/>
            <person name="Veneault-Fourrey C."/>
            <person name="LaButti K."/>
            <person name="Lindquist E.A."/>
            <person name="Lipzen A."/>
            <person name="Lundell T."/>
            <person name="Morin E."/>
            <person name="Murat C."/>
            <person name="Sun H."/>
            <person name="Tunlid A."/>
            <person name="Henrissat B."/>
            <person name="Grigoriev I.V."/>
            <person name="Hibbett D.S."/>
            <person name="Martin F."/>
            <person name="Nordberg H.P."/>
            <person name="Cantor M.N."/>
            <person name="Hua S.X."/>
        </authorList>
    </citation>
    <scope>NUCLEOTIDE SEQUENCE [LARGE SCALE GENOMIC DNA]</scope>
    <source>
        <strain evidence="8 9">MUT 4182</strain>
    </source>
</reference>
<sequence>MSELLAIGQQCSHPACSLVDFLPIKCQHCTKPFCSDHFKPDVHSCEKFDPTKHDRIAPACPFCQKPVAFAAGVDPNIAMENHFETSCAVVAGGGLVGMRSKAGGGSGTGASPRCARAKCNKVLITPIRCPACSQQFCAEHRFPVNHKCVTGPTGASASNSSSSSASPTPAPVATASTSFADSAAARKNAALAAMNRAKASVVAAAKPASSPAKSSSAPIATLSSSAKPTASSSPSNSNKNPFGKTERRSRAEEESRKRAFRERAKKGLLSGSEKAQLAAMEAEGKKGKDGDCLIM</sequence>
<dbReference type="GO" id="GO:0005737">
    <property type="term" value="C:cytoplasm"/>
    <property type="evidence" value="ECO:0007669"/>
    <property type="project" value="TreeGrafter"/>
</dbReference>
<dbReference type="Pfam" id="PF25403">
    <property type="entry name" value="zf-C2H2_ZFAND2"/>
    <property type="match status" value="1"/>
</dbReference>
<dbReference type="PANTHER" id="PTHR14677">
    <property type="entry name" value="ARSENITE INDUCUBLE RNA ASSOCIATED PROTEIN AIP-1-RELATED"/>
    <property type="match status" value="1"/>
</dbReference>
<feature type="domain" description="AN1-type" evidence="7">
    <location>
        <begin position="5"/>
        <end position="53"/>
    </location>
</feature>
<keyword evidence="2" id="KW-0677">Repeat</keyword>
<organism evidence="8 9">
    <name type="scientific">Tulasnella calospora MUT 4182</name>
    <dbReference type="NCBI Taxonomy" id="1051891"/>
    <lineage>
        <taxon>Eukaryota</taxon>
        <taxon>Fungi</taxon>
        <taxon>Dikarya</taxon>
        <taxon>Basidiomycota</taxon>
        <taxon>Agaricomycotina</taxon>
        <taxon>Agaricomycetes</taxon>
        <taxon>Cantharellales</taxon>
        <taxon>Tulasnellaceae</taxon>
        <taxon>Tulasnella</taxon>
    </lineage>
</organism>
<feature type="domain" description="AN1-type" evidence="7">
    <location>
        <begin position="108"/>
        <end position="156"/>
    </location>
</feature>
<keyword evidence="4" id="KW-0862">Zinc</keyword>
<dbReference type="OrthoDB" id="431929at2759"/>
<dbReference type="PANTHER" id="PTHR14677:SF40">
    <property type="entry name" value="CDC48-ASSOCIATED UBIQUITIN-LIKE_ZINC FINGER PROTEIN 1"/>
    <property type="match status" value="1"/>
</dbReference>
<dbReference type="PROSITE" id="PS51039">
    <property type="entry name" value="ZF_AN1"/>
    <property type="match status" value="2"/>
</dbReference>